<keyword evidence="1" id="KW-1133">Transmembrane helix</keyword>
<evidence type="ECO:0000313" key="3">
    <source>
        <dbReference type="Proteomes" id="UP000308838"/>
    </source>
</evidence>
<proteinExistence type="predicted"/>
<evidence type="ECO:0000313" key="2">
    <source>
        <dbReference type="EMBL" id="TKX30483.1"/>
    </source>
</evidence>
<comment type="caution">
    <text evidence="2">The sequence shown here is derived from an EMBL/GenBank/DDBJ whole genome shotgun (WGS) entry which is preliminary data.</text>
</comment>
<gene>
    <name evidence="2" type="ORF">CQA69_06295</name>
</gene>
<keyword evidence="3" id="KW-1185">Reference proteome</keyword>
<feature type="transmembrane region" description="Helical" evidence="1">
    <location>
        <begin position="410"/>
        <end position="435"/>
    </location>
</feature>
<organism evidence="2 3">
    <name type="scientific">Campylobacter estrildidarum</name>
    <dbReference type="NCBI Taxonomy" id="2510189"/>
    <lineage>
        <taxon>Bacteria</taxon>
        <taxon>Pseudomonadati</taxon>
        <taxon>Campylobacterota</taxon>
        <taxon>Epsilonproteobacteria</taxon>
        <taxon>Campylobacterales</taxon>
        <taxon>Campylobacteraceae</taxon>
        <taxon>Campylobacter</taxon>
    </lineage>
</organism>
<dbReference type="Proteomes" id="UP000308838">
    <property type="component" value="Unassembled WGS sequence"/>
</dbReference>
<evidence type="ECO:0000256" key="1">
    <source>
        <dbReference type="SAM" id="Phobius"/>
    </source>
</evidence>
<accession>A0A4U7BFP7</accession>
<dbReference type="EMBL" id="NXLZ01000010">
    <property type="protein sequence ID" value="TKX30483.1"/>
    <property type="molecule type" value="Genomic_DNA"/>
</dbReference>
<reference evidence="2 3" key="1">
    <citation type="submission" date="2018-05" db="EMBL/GenBank/DDBJ databases">
        <title>Novel Campyloabacter and Helicobacter Species and Strains.</title>
        <authorList>
            <person name="Mannion A.J."/>
            <person name="Shen Z."/>
            <person name="Fox J.G."/>
        </authorList>
    </citation>
    <scope>NUCLEOTIDE SEQUENCE [LARGE SCALE GENOMIC DNA]</scope>
    <source>
        <strain evidence="3">MIT17-664</strain>
    </source>
</reference>
<dbReference type="RefSeq" id="WP_137620938.1">
    <property type="nucleotide sequence ID" value="NZ_NXLZ01000010.1"/>
</dbReference>
<protein>
    <submittedName>
        <fullName evidence="2">Uncharacterized protein</fullName>
    </submittedName>
</protein>
<dbReference type="OrthoDB" id="5351555at2"/>
<keyword evidence="1" id="KW-0472">Membrane</keyword>
<name>A0A4U7BFP7_9BACT</name>
<dbReference type="AlphaFoldDB" id="A0A4U7BFP7"/>
<feature type="transmembrane region" description="Helical" evidence="1">
    <location>
        <begin position="385"/>
        <end position="404"/>
    </location>
</feature>
<keyword evidence="1" id="KW-0812">Transmembrane</keyword>
<sequence length="571" mass="65666">MLIDEKRLMGNFTLKPAYPANIGELDTKEVYKQWFSYAMIGINKYVELLHKQLVRKGRAVVKNVNHPLYKNAYIVKKYNIKSPSAAPYNKNNYNDLGLNQFFVGQDPYKPYQGDPSDEKGIYHDVCEIRLNSTLDKINYYFGFPKDLILLFDKKEAIKYPNFYYIDENINFKNFLDKALKNVQYEELINNSDIVIFLKILNRNGRLIYPSVDDFNIPEVKTEWKKITNGLISNNKLCVDVEKFYNDFKNLNNHICKTQKVEIYYQTYKKVDKTREMDGSTSYYTLVNEKIPFLSAFNIIKNHYNFKYGSPLCINKDFNLICYKEPYIAFGVLNNLSGKKETLISPSIYPLYRRSSNLPYGRRDRWFALWDSFYYLYVYEESNKGILSFLAPIVTIVLAVATWWIGGQGVWLSGLLGISKGVAMGITLSISVGLAVGSLSGNKIFKILSAVWDIVNFIGTWANNSWNLAANFTKTTAQAAKEMTSFEALLNVLENTLSGASKILDLVQNITADNPNMINQQNDNEEESIFGNGSEAVEIAKDMINPTIWYNFETQDLLNQETKKISQPAFIF</sequence>